<dbReference type="Gene3D" id="3.40.640.10">
    <property type="entry name" value="Type I PLP-dependent aspartate aminotransferase-like (Major domain)"/>
    <property type="match status" value="1"/>
</dbReference>
<keyword evidence="13" id="KW-1185">Reference proteome</keyword>
<dbReference type="Gene3D" id="3.90.1150.10">
    <property type="entry name" value="Aspartate Aminotransferase, domain 1"/>
    <property type="match status" value="1"/>
</dbReference>
<dbReference type="GO" id="GO:0031071">
    <property type="term" value="F:cysteine desulfurase activity"/>
    <property type="evidence" value="ECO:0007669"/>
    <property type="project" value="UniProtKB-EC"/>
</dbReference>
<evidence type="ECO:0000256" key="3">
    <source>
        <dbReference type="ARBA" id="ARBA00012239"/>
    </source>
</evidence>
<evidence type="ECO:0000313" key="13">
    <source>
        <dbReference type="Proteomes" id="UP000181884"/>
    </source>
</evidence>
<gene>
    <name evidence="12" type="ORF">RU97_GL001833</name>
</gene>
<comment type="cofactor">
    <cofactor evidence="1 10">
        <name>pyridoxal 5'-phosphate</name>
        <dbReference type="ChEBI" id="CHEBI:597326"/>
    </cofactor>
</comment>
<dbReference type="AlphaFoldDB" id="A0A1L8RF87"/>
<comment type="similarity">
    <text evidence="2">Belongs to the class-V pyridoxal-phosphate-dependent aminotransferase family. NifS/IscS subfamily.</text>
</comment>
<dbReference type="PIRSF" id="PIRSF005572">
    <property type="entry name" value="NifS"/>
    <property type="match status" value="1"/>
</dbReference>
<dbReference type="Pfam" id="PF00266">
    <property type="entry name" value="Aminotran_5"/>
    <property type="match status" value="1"/>
</dbReference>
<dbReference type="EMBL" id="JXKH01000004">
    <property type="protein sequence ID" value="OJG18436.1"/>
    <property type="molecule type" value="Genomic_DNA"/>
</dbReference>
<dbReference type="PROSITE" id="PS00595">
    <property type="entry name" value="AA_TRANSFER_CLASS_5"/>
    <property type="match status" value="1"/>
</dbReference>
<dbReference type="NCBIfam" id="NF002806">
    <property type="entry name" value="PRK02948.1"/>
    <property type="match status" value="1"/>
</dbReference>
<keyword evidence="8" id="KW-0411">Iron-sulfur</keyword>
<keyword evidence="6" id="KW-0663">Pyridoxal phosphate</keyword>
<keyword evidence="7" id="KW-0408">Iron</keyword>
<dbReference type="InterPro" id="IPR015424">
    <property type="entry name" value="PyrdxlP-dep_Trfase"/>
</dbReference>
<evidence type="ECO:0000256" key="1">
    <source>
        <dbReference type="ARBA" id="ARBA00001933"/>
    </source>
</evidence>
<protein>
    <recommendedName>
        <fullName evidence="3">cysteine desulfurase</fullName>
        <ecNumber evidence="3">2.8.1.7</ecNumber>
    </recommendedName>
</protein>
<sequence>MLEWGYSKGVISKMSIYLDHAATSPMHPEVIQAMTTAMKELFGNPSSIHQYGRAAHSELERVRQLVADSLNAKSHEIIFTSGGTEGDNTALLQVAQMYQAKGRHIITTAIEHPAVLETARYLEGQGFEVTYLPVDRQGQLQVADLKAALRDDTILVSIMAANNETGNVMPLAAIGALLKEHPALFHTDAVQAYGNLPLDVEALGIDLLSVSAHKINGPKGVGFLYKRDSVKFSPLFHGGEQEEKRRAGTENLPGLIGLGAAVQVLPEKLAQADHYRLFQKNVLAQLDAAKISYEVNGASAAERLPHVLNLRINGVNNQLLLMNLDLQGIAISTGSACTAGTVDPSHVLTAMYGVDPAIQESIRISFGLGNDTAEVAEFAEKLVQTIQTIQKR</sequence>
<dbReference type="EC" id="2.8.1.7" evidence="3"/>
<dbReference type="PANTHER" id="PTHR11601:SF34">
    <property type="entry name" value="CYSTEINE DESULFURASE"/>
    <property type="match status" value="1"/>
</dbReference>
<reference evidence="12 13" key="1">
    <citation type="submission" date="2014-12" db="EMBL/GenBank/DDBJ databases">
        <title>Draft genome sequences of 29 type strains of Enterococci.</title>
        <authorList>
            <person name="Zhong Z."/>
            <person name="Sun Z."/>
            <person name="Liu W."/>
            <person name="Zhang W."/>
            <person name="Zhang H."/>
        </authorList>
    </citation>
    <scope>NUCLEOTIDE SEQUENCE [LARGE SCALE GENOMIC DNA]</scope>
    <source>
        <strain evidence="12 13">DSM 17029</strain>
    </source>
</reference>
<dbReference type="InterPro" id="IPR015421">
    <property type="entry name" value="PyrdxlP-dep_Trfase_major"/>
</dbReference>
<dbReference type="InterPro" id="IPR000192">
    <property type="entry name" value="Aminotrans_V_dom"/>
</dbReference>
<dbReference type="Proteomes" id="UP000181884">
    <property type="component" value="Unassembled WGS sequence"/>
</dbReference>
<dbReference type="Gene3D" id="1.10.260.50">
    <property type="match status" value="1"/>
</dbReference>
<keyword evidence="4" id="KW-0808">Transferase</keyword>
<proteinExistence type="inferred from homology"/>
<keyword evidence="5" id="KW-0479">Metal-binding</keyword>
<dbReference type="STRING" id="214095.RU97_GL001833"/>
<name>A0A1L8RF87_9ENTE</name>
<evidence type="ECO:0000256" key="2">
    <source>
        <dbReference type="ARBA" id="ARBA00006490"/>
    </source>
</evidence>
<feature type="domain" description="Aminotransferase class V" evidence="11">
    <location>
        <begin position="16"/>
        <end position="377"/>
    </location>
</feature>
<evidence type="ECO:0000256" key="5">
    <source>
        <dbReference type="ARBA" id="ARBA00022723"/>
    </source>
</evidence>
<evidence type="ECO:0000256" key="4">
    <source>
        <dbReference type="ARBA" id="ARBA00022679"/>
    </source>
</evidence>
<dbReference type="PANTHER" id="PTHR11601">
    <property type="entry name" value="CYSTEINE DESULFURYLASE FAMILY MEMBER"/>
    <property type="match status" value="1"/>
</dbReference>
<comment type="caution">
    <text evidence="12">The sequence shown here is derived from an EMBL/GenBank/DDBJ whole genome shotgun (WGS) entry which is preliminary data.</text>
</comment>
<evidence type="ECO:0000313" key="12">
    <source>
        <dbReference type="EMBL" id="OJG18436.1"/>
    </source>
</evidence>
<evidence type="ECO:0000259" key="11">
    <source>
        <dbReference type="Pfam" id="PF00266"/>
    </source>
</evidence>
<evidence type="ECO:0000256" key="9">
    <source>
        <dbReference type="ARBA" id="ARBA00050776"/>
    </source>
</evidence>
<evidence type="ECO:0000256" key="10">
    <source>
        <dbReference type="RuleBase" id="RU004504"/>
    </source>
</evidence>
<organism evidence="12 13">
    <name type="scientific">Enterococcus canis</name>
    <dbReference type="NCBI Taxonomy" id="214095"/>
    <lineage>
        <taxon>Bacteria</taxon>
        <taxon>Bacillati</taxon>
        <taxon>Bacillota</taxon>
        <taxon>Bacilli</taxon>
        <taxon>Lactobacillales</taxon>
        <taxon>Enterococcaceae</taxon>
        <taxon>Enterococcus</taxon>
    </lineage>
</organism>
<evidence type="ECO:0000256" key="7">
    <source>
        <dbReference type="ARBA" id="ARBA00023004"/>
    </source>
</evidence>
<dbReference type="GO" id="GO:0046872">
    <property type="term" value="F:metal ion binding"/>
    <property type="evidence" value="ECO:0007669"/>
    <property type="project" value="UniProtKB-KW"/>
</dbReference>
<accession>A0A1L8RF87</accession>
<dbReference type="InterPro" id="IPR016454">
    <property type="entry name" value="Cysteine_dSase"/>
</dbReference>
<dbReference type="InterPro" id="IPR015422">
    <property type="entry name" value="PyrdxlP-dep_Trfase_small"/>
</dbReference>
<dbReference type="GO" id="GO:0051536">
    <property type="term" value="F:iron-sulfur cluster binding"/>
    <property type="evidence" value="ECO:0007669"/>
    <property type="project" value="UniProtKB-KW"/>
</dbReference>
<dbReference type="SUPFAM" id="SSF53383">
    <property type="entry name" value="PLP-dependent transferases"/>
    <property type="match status" value="1"/>
</dbReference>
<evidence type="ECO:0000256" key="6">
    <source>
        <dbReference type="ARBA" id="ARBA00022898"/>
    </source>
</evidence>
<dbReference type="InterPro" id="IPR020578">
    <property type="entry name" value="Aminotrans_V_PyrdxlP_BS"/>
</dbReference>
<comment type="catalytic activity">
    <reaction evidence="9">
        <text>(sulfur carrier)-H + L-cysteine = (sulfur carrier)-SH + L-alanine</text>
        <dbReference type="Rhea" id="RHEA:43892"/>
        <dbReference type="Rhea" id="RHEA-COMP:14737"/>
        <dbReference type="Rhea" id="RHEA-COMP:14739"/>
        <dbReference type="ChEBI" id="CHEBI:29917"/>
        <dbReference type="ChEBI" id="CHEBI:35235"/>
        <dbReference type="ChEBI" id="CHEBI:57972"/>
        <dbReference type="ChEBI" id="CHEBI:64428"/>
        <dbReference type="EC" id="2.8.1.7"/>
    </reaction>
</comment>
<evidence type="ECO:0000256" key="8">
    <source>
        <dbReference type="ARBA" id="ARBA00023014"/>
    </source>
</evidence>
<dbReference type="FunFam" id="3.40.640.10:FF:000084">
    <property type="entry name" value="IscS-like cysteine desulfurase"/>
    <property type="match status" value="1"/>
</dbReference>